<evidence type="ECO:0000256" key="1">
    <source>
        <dbReference type="SAM" id="MobiDB-lite"/>
    </source>
</evidence>
<evidence type="ECO:0000256" key="2">
    <source>
        <dbReference type="SAM" id="Phobius"/>
    </source>
</evidence>
<feature type="compositionally biased region" description="Polar residues" evidence="1">
    <location>
        <begin position="42"/>
        <end position="56"/>
    </location>
</feature>
<keyword evidence="2" id="KW-1133">Transmembrane helix</keyword>
<dbReference type="EMBL" id="HBIV01026229">
    <property type="protein sequence ID" value="CAE0667191.1"/>
    <property type="molecule type" value="Transcribed_RNA"/>
</dbReference>
<feature type="region of interest" description="Disordered" evidence="1">
    <location>
        <begin position="28"/>
        <end position="56"/>
    </location>
</feature>
<keyword evidence="2" id="KW-0472">Membrane</keyword>
<reference evidence="3" key="1">
    <citation type="submission" date="2021-01" db="EMBL/GenBank/DDBJ databases">
        <authorList>
            <person name="Corre E."/>
            <person name="Pelletier E."/>
            <person name="Niang G."/>
            <person name="Scheremetjew M."/>
            <person name="Finn R."/>
            <person name="Kale V."/>
            <person name="Holt S."/>
            <person name="Cochrane G."/>
            <person name="Meng A."/>
            <person name="Brown T."/>
            <person name="Cohen L."/>
        </authorList>
    </citation>
    <scope>NUCLEOTIDE SEQUENCE</scope>
    <source>
        <strain evidence="3">CCCM811</strain>
    </source>
</reference>
<evidence type="ECO:0000313" key="3">
    <source>
        <dbReference type="EMBL" id="CAE0667191.1"/>
    </source>
</evidence>
<sequence>MWSIEENSSIRFLVDAIRLSRSPTTVIIVEDPDPTKPAPTVTRPSTQQHPQTESDRVISNVNRRIAAREEMLETVGKRNDVPFLLGLAAGLVLPSVVIFGALFASGYQFQ</sequence>
<protein>
    <submittedName>
        <fullName evidence="3">Uncharacterized protein</fullName>
    </submittedName>
</protein>
<keyword evidence="2" id="KW-0812">Transmembrane</keyword>
<gene>
    <name evidence="3" type="ORF">LGLO00237_LOCUS18812</name>
</gene>
<dbReference type="AlphaFoldDB" id="A0A7S3YZS7"/>
<accession>A0A7S3YZS7</accession>
<name>A0A7S3YZS7_9EUKA</name>
<proteinExistence type="predicted"/>
<organism evidence="3">
    <name type="scientific">Lotharella globosa</name>
    <dbReference type="NCBI Taxonomy" id="91324"/>
    <lineage>
        <taxon>Eukaryota</taxon>
        <taxon>Sar</taxon>
        <taxon>Rhizaria</taxon>
        <taxon>Cercozoa</taxon>
        <taxon>Chlorarachniophyceae</taxon>
        <taxon>Lotharella</taxon>
    </lineage>
</organism>
<feature type="transmembrane region" description="Helical" evidence="2">
    <location>
        <begin position="81"/>
        <end position="104"/>
    </location>
</feature>